<accession>A0A6B0UEK7</accession>
<proteinExistence type="predicted"/>
<organism evidence="1">
    <name type="scientific">Ixodes ricinus</name>
    <name type="common">Common tick</name>
    <name type="synonym">Acarus ricinus</name>
    <dbReference type="NCBI Taxonomy" id="34613"/>
    <lineage>
        <taxon>Eukaryota</taxon>
        <taxon>Metazoa</taxon>
        <taxon>Ecdysozoa</taxon>
        <taxon>Arthropoda</taxon>
        <taxon>Chelicerata</taxon>
        <taxon>Arachnida</taxon>
        <taxon>Acari</taxon>
        <taxon>Parasitiformes</taxon>
        <taxon>Ixodida</taxon>
        <taxon>Ixodoidea</taxon>
        <taxon>Ixodidae</taxon>
        <taxon>Ixodinae</taxon>
        <taxon>Ixodes</taxon>
    </lineage>
</organism>
<protein>
    <submittedName>
        <fullName evidence="1">Putative secreted protein</fullName>
    </submittedName>
</protein>
<evidence type="ECO:0000313" key="1">
    <source>
        <dbReference type="EMBL" id="MXU87215.1"/>
    </source>
</evidence>
<sequence length="95" mass="10540">MPTWRLCCLSAPAAATRWRCSSTRRSSGCPGVRQIAAPLRRSWNCTTRLRGTATSPRSALRDAGGMAWRERGHCPFATQREPTRLDAVKEGHRSS</sequence>
<dbReference type="EMBL" id="GIFC01005132">
    <property type="protein sequence ID" value="MXU87215.1"/>
    <property type="molecule type" value="Transcribed_RNA"/>
</dbReference>
<reference evidence="1" key="1">
    <citation type="submission" date="2019-12" db="EMBL/GenBank/DDBJ databases">
        <title>An insight into the sialome of adult female Ixodes ricinus ticks feeding for 6 days.</title>
        <authorList>
            <person name="Perner J."/>
            <person name="Ribeiro J.M.C."/>
        </authorList>
    </citation>
    <scope>NUCLEOTIDE SEQUENCE</scope>
    <source>
        <strain evidence="1">Semi-engorged</strain>
        <tissue evidence="1">Salivary glands</tissue>
    </source>
</reference>
<dbReference type="AlphaFoldDB" id="A0A6B0UEK7"/>
<name>A0A6B0UEK7_IXORI</name>